<reference evidence="4 5" key="1">
    <citation type="journal article" date="2019" name="Int. J. Syst. Evol. Microbiol.">
        <title>The Global Catalogue of Microorganisms (GCM) 10K type strain sequencing project: providing services to taxonomists for standard genome sequencing and annotation.</title>
        <authorList>
            <consortium name="The Broad Institute Genomics Platform"/>
            <consortium name="The Broad Institute Genome Sequencing Center for Infectious Disease"/>
            <person name="Wu L."/>
            <person name="Ma J."/>
        </authorList>
    </citation>
    <scope>NUCLEOTIDE SEQUENCE [LARGE SCALE GENOMIC DNA]</scope>
    <source>
        <strain evidence="4 5">JCM 14322</strain>
    </source>
</reference>
<keyword evidence="5" id="KW-1185">Reference proteome</keyword>
<keyword evidence="1" id="KW-0812">Transmembrane</keyword>
<keyword evidence="1" id="KW-0472">Membrane</keyword>
<feature type="transmembrane region" description="Helical" evidence="1">
    <location>
        <begin position="171"/>
        <end position="193"/>
    </location>
</feature>
<feature type="transmembrane region" description="Helical" evidence="1">
    <location>
        <begin position="133"/>
        <end position="151"/>
    </location>
</feature>
<feature type="transmembrane region" description="Helical" evidence="1">
    <location>
        <begin position="86"/>
        <end position="104"/>
    </location>
</feature>
<protein>
    <recommendedName>
        <fullName evidence="6">DUF418 domain-containing protein</fullName>
    </recommendedName>
</protein>
<organism evidence="4 5">
    <name type="scientific">Agromyces neolithicus</name>
    <dbReference type="NCBI Taxonomy" id="269420"/>
    <lineage>
        <taxon>Bacteria</taxon>
        <taxon>Bacillati</taxon>
        <taxon>Actinomycetota</taxon>
        <taxon>Actinomycetes</taxon>
        <taxon>Micrococcales</taxon>
        <taxon>Microbacteriaceae</taxon>
        <taxon>Agromyces</taxon>
    </lineage>
</organism>
<evidence type="ECO:0000256" key="1">
    <source>
        <dbReference type="SAM" id="Phobius"/>
    </source>
</evidence>
<dbReference type="Pfam" id="PF07786">
    <property type="entry name" value="HGSNAT_cat"/>
    <property type="match status" value="1"/>
</dbReference>
<feature type="transmembrane region" description="Helical" evidence="1">
    <location>
        <begin position="291"/>
        <end position="317"/>
    </location>
</feature>
<evidence type="ECO:0000259" key="3">
    <source>
        <dbReference type="Pfam" id="PF07786"/>
    </source>
</evidence>
<dbReference type="InterPro" id="IPR012429">
    <property type="entry name" value="HGSNAT_cat"/>
</dbReference>
<dbReference type="InterPro" id="IPR007349">
    <property type="entry name" value="DUF418"/>
</dbReference>
<evidence type="ECO:0000313" key="5">
    <source>
        <dbReference type="Proteomes" id="UP001500002"/>
    </source>
</evidence>
<feature type="transmembrane region" description="Helical" evidence="1">
    <location>
        <begin position="110"/>
        <end position="128"/>
    </location>
</feature>
<feature type="transmembrane region" description="Helical" evidence="1">
    <location>
        <begin position="202"/>
        <end position="224"/>
    </location>
</feature>
<dbReference type="RefSeq" id="WP_344296861.1">
    <property type="nucleotide sequence ID" value="NZ_BAAANJ010000012.1"/>
</dbReference>
<keyword evidence="1" id="KW-1133">Transmembrane helix</keyword>
<feature type="transmembrane region" description="Helical" evidence="1">
    <location>
        <begin position="329"/>
        <end position="346"/>
    </location>
</feature>
<sequence>MAGRAPTATPAARVDGVDAARGLALIGMFVAHVSPAVASEEITSLIALADERPRLLFALTAGMGLGFITGATRPITEGRGELRRQIAIRAVILIVLGLGIAITLHPLVFIILDVYGVAFLLLLPLLFLPRGAALGVGIVLLAIAPAFAELAKHTALITDLQESSLGLVADWFVSGAYPVFVWIAAMLIGLALVRYDLGNPRVVAVAALIGAYAAAALLPVAALMPGGNAAPPINALAALGADARASAAVTEAVRLSIETLGNLGVGVVVVAAMLLLMQFARPVVRRVAGLLLSPITAMGSMPLSVYTLHLIVIAMSVRTENGVRTDDSWGLVIALIVGSMLFAWLWRRHIGRGPLEQLLRWMSGRSRADVPSPV</sequence>
<dbReference type="InterPro" id="IPR052529">
    <property type="entry name" value="Bact_Transport_Assoc"/>
</dbReference>
<dbReference type="Pfam" id="PF04235">
    <property type="entry name" value="DUF418"/>
    <property type="match status" value="1"/>
</dbReference>
<accession>A0ABN2M9P9</accession>
<proteinExistence type="predicted"/>
<name>A0ABN2M9P9_9MICO</name>
<comment type="caution">
    <text evidence="4">The sequence shown here is derived from an EMBL/GenBank/DDBJ whole genome shotgun (WGS) entry which is preliminary data.</text>
</comment>
<evidence type="ECO:0000313" key="4">
    <source>
        <dbReference type="EMBL" id="GAA1815928.1"/>
    </source>
</evidence>
<feature type="domain" description="Heparan-alpha-glucosaminide N-acetyltransferase catalytic" evidence="3">
    <location>
        <begin position="13"/>
        <end position="195"/>
    </location>
</feature>
<evidence type="ECO:0008006" key="6">
    <source>
        <dbReference type="Google" id="ProtNLM"/>
    </source>
</evidence>
<evidence type="ECO:0000259" key="2">
    <source>
        <dbReference type="Pfam" id="PF04235"/>
    </source>
</evidence>
<feature type="transmembrane region" description="Helical" evidence="1">
    <location>
        <begin position="260"/>
        <end position="279"/>
    </location>
</feature>
<dbReference type="PANTHER" id="PTHR30590">
    <property type="entry name" value="INNER MEMBRANE PROTEIN"/>
    <property type="match status" value="1"/>
</dbReference>
<dbReference type="PANTHER" id="PTHR30590:SF3">
    <property type="entry name" value="HYPOTHETICAL MEMBRANE SPANNING PROTEIN"/>
    <property type="match status" value="1"/>
</dbReference>
<feature type="domain" description="DUF418" evidence="2">
    <location>
        <begin position="232"/>
        <end position="363"/>
    </location>
</feature>
<dbReference type="EMBL" id="BAAANJ010000012">
    <property type="protein sequence ID" value="GAA1815928.1"/>
    <property type="molecule type" value="Genomic_DNA"/>
</dbReference>
<gene>
    <name evidence="4" type="ORF">GCM10009749_27200</name>
</gene>
<dbReference type="Proteomes" id="UP001500002">
    <property type="component" value="Unassembled WGS sequence"/>
</dbReference>